<dbReference type="RefSeq" id="WP_152765463.1">
    <property type="nucleotide sequence ID" value="NZ_WHLY01000002.1"/>
</dbReference>
<keyword evidence="1" id="KW-0732">Signal</keyword>
<reference evidence="2 3" key="1">
    <citation type="submission" date="2019-10" db="EMBL/GenBank/DDBJ databases">
        <title>Draft Genome Sequence of Cytophagaceae sp. SJW1-29.</title>
        <authorList>
            <person name="Choi A."/>
        </authorList>
    </citation>
    <scope>NUCLEOTIDE SEQUENCE [LARGE SCALE GENOMIC DNA]</scope>
    <source>
        <strain evidence="2 3">SJW1-29</strain>
    </source>
</reference>
<evidence type="ECO:0000313" key="3">
    <source>
        <dbReference type="Proteomes" id="UP000479293"/>
    </source>
</evidence>
<dbReference type="PROSITE" id="PS51257">
    <property type="entry name" value="PROKAR_LIPOPROTEIN"/>
    <property type="match status" value="1"/>
</dbReference>
<accession>A0A7C9F660</accession>
<feature type="signal peptide" evidence="1">
    <location>
        <begin position="1"/>
        <end position="22"/>
    </location>
</feature>
<sequence>MKNTTKTLAVFAAYFGIMLVTGCGGKDTAPTPANCSANSQKVVDAAVVYGGAPTKANCEAYKNTVRDFYKSCANFYSAADKKSLDEFLAEPCPN</sequence>
<organism evidence="2 3">
    <name type="scientific">Salmonirosea aquatica</name>
    <dbReference type="NCBI Taxonomy" id="2654236"/>
    <lineage>
        <taxon>Bacteria</taxon>
        <taxon>Pseudomonadati</taxon>
        <taxon>Bacteroidota</taxon>
        <taxon>Cytophagia</taxon>
        <taxon>Cytophagales</taxon>
        <taxon>Spirosomataceae</taxon>
        <taxon>Salmonirosea</taxon>
    </lineage>
</organism>
<comment type="caution">
    <text evidence="2">The sequence shown here is derived from an EMBL/GenBank/DDBJ whole genome shotgun (WGS) entry which is preliminary data.</text>
</comment>
<evidence type="ECO:0008006" key="4">
    <source>
        <dbReference type="Google" id="ProtNLM"/>
    </source>
</evidence>
<keyword evidence="3" id="KW-1185">Reference proteome</keyword>
<name>A0A7C9F660_9BACT</name>
<dbReference type="EMBL" id="WHLY01000002">
    <property type="protein sequence ID" value="MPR37025.1"/>
    <property type="molecule type" value="Genomic_DNA"/>
</dbReference>
<feature type="chain" id="PRO_5028889243" description="Lipoprotein" evidence="1">
    <location>
        <begin position="23"/>
        <end position="94"/>
    </location>
</feature>
<dbReference type="AlphaFoldDB" id="A0A7C9F660"/>
<protein>
    <recommendedName>
        <fullName evidence="4">Lipoprotein</fullName>
    </recommendedName>
</protein>
<evidence type="ECO:0000256" key="1">
    <source>
        <dbReference type="SAM" id="SignalP"/>
    </source>
</evidence>
<evidence type="ECO:0000313" key="2">
    <source>
        <dbReference type="EMBL" id="MPR37025.1"/>
    </source>
</evidence>
<proteinExistence type="predicted"/>
<gene>
    <name evidence="2" type="ORF">GBK04_27740</name>
</gene>
<dbReference type="Proteomes" id="UP000479293">
    <property type="component" value="Unassembled WGS sequence"/>
</dbReference>